<dbReference type="EnsemblPlants" id="EMT13316">
    <property type="protein sequence ID" value="EMT13316"/>
    <property type="gene ID" value="F775_00277"/>
</dbReference>
<dbReference type="PANTHER" id="PTHR34480:SF15">
    <property type="entry name" value="GENOME ASSEMBLY, CHROMOSOME: II"/>
    <property type="match status" value="1"/>
</dbReference>
<dbReference type="PANTHER" id="PTHR34480">
    <property type="entry name" value="OS01G0967800 PROTEIN-RELATED"/>
    <property type="match status" value="1"/>
</dbReference>
<reference evidence="2" key="1">
    <citation type="submission" date="2015-06" db="UniProtKB">
        <authorList>
            <consortium name="EnsemblPlants"/>
        </authorList>
    </citation>
    <scope>IDENTIFICATION</scope>
</reference>
<evidence type="ECO:0000313" key="2">
    <source>
        <dbReference type="EnsemblPlants" id="EMT13316"/>
    </source>
</evidence>
<organism evidence="2">
    <name type="scientific">Aegilops tauschii</name>
    <name type="common">Tausch's goatgrass</name>
    <name type="synonym">Aegilops squarrosa</name>
    <dbReference type="NCBI Taxonomy" id="37682"/>
    <lineage>
        <taxon>Eukaryota</taxon>
        <taxon>Viridiplantae</taxon>
        <taxon>Streptophyta</taxon>
        <taxon>Embryophyta</taxon>
        <taxon>Tracheophyta</taxon>
        <taxon>Spermatophyta</taxon>
        <taxon>Magnoliopsida</taxon>
        <taxon>Liliopsida</taxon>
        <taxon>Poales</taxon>
        <taxon>Poaceae</taxon>
        <taxon>BOP clade</taxon>
        <taxon>Pooideae</taxon>
        <taxon>Triticodae</taxon>
        <taxon>Triticeae</taxon>
        <taxon>Triticinae</taxon>
        <taxon>Aegilops</taxon>
    </lineage>
</organism>
<evidence type="ECO:0000256" key="1">
    <source>
        <dbReference type="SAM" id="MobiDB-lite"/>
    </source>
</evidence>
<proteinExistence type="predicted"/>
<feature type="compositionally biased region" description="Basic and acidic residues" evidence="1">
    <location>
        <begin position="113"/>
        <end position="126"/>
    </location>
</feature>
<feature type="compositionally biased region" description="Low complexity" evidence="1">
    <location>
        <begin position="22"/>
        <end position="32"/>
    </location>
</feature>
<sequence length="718" mass="83174">MPPEKAAAASSGGVPTTHLGKEAAAGAASSGEIPQKKATPSSGGSAGSGALHGNSTSQYSEESAAGHPSKKARTASSLKIPQKHHKADISLSGGTLQKQSSEVEADTSSSGEVLHEQEHPKHFQESDPNEIVHAKEENKHVQEANHLIEQLNELGGMGEDISEEEFLAYHDKLPRIPCYIVARKLTNEELDEQDLRHALCRFRYYKYKLKEEGKEDTFDLKDVSEAECDQAFLKKQRFFRRFEEISTLDWYFHPDYCKDPSLSDYQRLVLRNYGSSEYARWTEYHEFLHSHDVEEEYVKFCEELFKKLEWMEGYLDFPRPSHKECKQSMAYDRTWYKDLDGVHFEIWCRVTEKQMSFRDALAEVCKLNRFPLRQRRLEGALKRDYTMERLESETEKDKAKELIAKAVKNRLSKKGNNLEDDWPPNPFDGGAHGARLKANDLLNIPEADCTPMFIKEQGYFKRFETDGTLDWSFPSDYINCALLNDYQRLVPRNYGGSEYIRWSEYHEYLNSYEIEQEYVEYSEELAKQLKWMEDYIHFDRPSFKYTDNFGVVQYDFISSRGAYQAIKIAATGFRGITPALAYNGYYECIESMGYDLAWLKELDGVYFEIWRRVTQGMSFKDALAEVCHLNRFPLHQHRMERALEFDEAMEEMEEEFRICTAAITPEVKEDKARELIAGAVKELLDDTPKSYEQYIIKKMHIARVVGILPDKRIEDSQE</sequence>
<name>N1R2F8_AEGTA</name>
<dbReference type="ExpressionAtlas" id="N1R2F8">
    <property type="expression patterns" value="baseline"/>
</dbReference>
<accession>N1R2F8</accession>
<feature type="region of interest" description="Disordered" evidence="1">
    <location>
        <begin position="1"/>
        <end position="126"/>
    </location>
</feature>
<protein>
    <submittedName>
        <fullName evidence="2">Uncharacterized protein</fullName>
    </submittedName>
</protein>
<feature type="compositionally biased region" description="Polar residues" evidence="1">
    <location>
        <begin position="92"/>
        <end position="111"/>
    </location>
</feature>
<dbReference type="AlphaFoldDB" id="N1R2F8"/>